<dbReference type="Pfam" id="PF00078">
    <property type="entry name" value="RVT_1"/>
    <property type="match status" value="1"/>
</dbReference>
<dbReference type="Proteomes" id="UP000265200">
    <property type="component" value="Chromosome 21"/>
</dbReference>
<evidence type="ECO:0000313" key="2">
    <source>
        <dbReference type="Ensembl" id="ENSORLP00015031323.1"/>
    </source>
</evidence>
<accession>A0A3P9JGM6</accession>
<name>A0A3P9JGM6_ORYLA</name>
<dbReference type="InterPro" id="IPR000477">
    <property type="entry name" value="RT_dom"/>
</dbReference>
<dbReference type="AlphaFoldDB" id="A0A3P9JGM6"/>
<protein>
    <recommendedName>
        <fullName evidence="1">Reverse transcriptase domain-containing protein</fullName>
    </recommendedName>
</protein>
<feature type="domain" description="Reverse transcriptase" evidence="1">
    <location>
        <begin position="471"/>
        <end position="745"/>
    </location>
</feature>
<dbReference type="Ensembl" id="ENSORLT00015033566.1">
    <property type="protein sequence ID" value="ENSORLP00015031323.1"/>
    <property type="gene ID" value="ENSORLG00015000904.1"/>
</dbReference>
<organism evidence="2 3">
    <name type="scientific">Oryzias latipes</name>
    <name type="common">Japanese rice fish</name>
    <name type="synonym">Japanese killifish</name>
    <dbReference type="NCBI Taxonomy" id="8090"/>
    <lineage>
        <taxon>Eukaryota</taxon>
        <taxon>Metazoa</taxon>
        <taxon>Chordata</taxon>
        <taxon>Craniata</taxon>
        <taxon>Vertebrata</taxon>
        <taxon>Euteleostomi</taxon>
        <taxon>Actinopterygii</taxon>
        <taxon>Neopterygii</taxon>
        <taxon>Teleostei</taxon>
        <taxon>Neoteleostei</taxon>
        <taxon>Acanthomorphata</taxon>
        <taxon>Ovalentaria</taxon>
        <taxon>Atherinomorphae</taxon>
        <taxon>Beloniformes</taxon>
        <taxon>Adrianichthyidae</taxon>
        <taxon>Oryziinae</taxon>
        <taxon>Oryzias</taxon>
    </lineage>
</organism>
<dbReference type="InterPro" id="IPR005135">
    <property type="entry name" value="Endo/exonuclease/phosphatase"/>
</dbReference>
<dbReference type="InterPro" id="IPR043502">
    <property type="entry name" value="DNA/RNA_pol_sf"/>
</dbReference>
<dbReference type="Pfam" id="PF03372">
    <property type="entry name" value="Exo_endo_phos"/>
    <property type="match status" value="1"/>
</dbReference>
<reference evidence="2" key="4">
    <citation type="submission" date="2025-09" db="UniProtKB">
        <authorList>
            <consortium name="Ensembl"/>
        </authorList>
    </citation>
    <scope>IDENTIFICATION</scope>
    <source>
        <strain evidence="2">HSOK</strain>
    </source>
</reference>
<reference evidence="2 3" key="2">
    <citation type="submission" date="2017-04" db="EMBL/GenBank/DDBJ databases">
        <title>CpG methylation of centromeres and impact of large insertions on vertebrate speciation.</title>
        <authorList>
            <person name="Ichikawa K."/>
            <person name="Yoshimura J."/>
            <person name="Morishita S."/>
        </authorList>
    </citation>
    <scope>NUCLEOTIDE SEQUENCE</scope>
    <source>
        <strain evidence="2 3">HSOK</strain>
    </source>
</reference>
<dbReference type="SUPFAM" id="SSF56672">
    <property type="entry name" value="DNA/RNA polymerases"/>
    <property type="match status" value="1"/>
</dbReference>
<reference key="1">
    <citation type="journal article" date="2007" name="Nature">
        <title>The medaka draft genome and insights into vertebrate genome evolution.</title>
        <authorList>
            <person name="Kasahara M."/>
            <person name="Naruse K."/>
            <person name="Sasaki S."/>
            <person name="Nakatani Y."/>
            <person name="Qu W."/>
            <person name="Ahsan B."/>
            <person name="Yamada T."/>
            <person name="Nagayasu Y."/>
            <person name="Doi K."/>
            <person name="Kasai Y."/>
            <person name="Jindo T."/>
            <person name="Kobayashi D."/>
            <person name="Shimada A."/>
            <person name="Toyoda A."/>
            <person name="Kuroki Y."/>
            <person name="Fujiyama A."/>
            <person name="Sasaki T."/>
            <person name="Shimizu A."/>
            <person name="Asakawa S."/>
            <person name="Shimizu N."/>
            <person name="Hashimoto S."/>
            <person name="Yang J."/>
            <person name="Lee Y."/>
            <person name="Matsushima K."/>
            <person name="Sugano S."/>
            <person name="Sakaizumi M."/>
            <person name="Narita T."/>
            <person name="Ohishi K."/>
            <person name="Haga S."/>
            <person name="Ohta F."/>
            <person name="Nomoto H."/>
            <person name="Nogata K."/>
            <person name="Morishita T."/>
            <person name="Endo T."/>
            <person name="Shin-I T."/>
            <person name="Takeda H."/>
            <person name="Morishita S."/>
            <person name="Kohara Y."/>
        </authorList>
    </citation>
    <scope>NUCLEOTIDE SEQUENCE [LARGE SCALE GENOMIC DNA]</scope>
    <source>
        <strain>Hd-rR</strain>
    </source>
</reference>
<evidence type="ECO:0000313" key="3">
    <source>
        <dbReference type="Proteomes" id="UP000265200"/>
    </source>
</evidence>
<proteinExistence type="predicted"/>
<evidence type="ECO:0000259" key="1">
    <source>
        <dbReference type="PROSITE" id="PS50878"/>
    </source>
</evidence>
<reference evidence="2" key="3">
    <citation type="submission" date="2025-08" db="UniProtKB">
        <authorList>
            <consortium name="Ensembl"/>
        </authorList>
    </citation>
    <scope>IDENTIFICATION</scope>
    <source>
        <strain evidence="2">HSOK</strain>
    </source>
</reference>
<dbReference type="PROSITE" id="PS50878">
    <property type="entry name" value="RT_POL"/>
    <property type="match status" value="1"/>
</dbReference>
<dbReference type="Gene3D" id="3.60.10.10">
    <property type="entry name" value="Endonuclease/exonuclease/phosphatase"/>
    <property type="match status" value="1"/>
</dbReference>
<sequence>MITINLSSNPASYLTNFGLLNIRSLANKSFTCQDFITSNKLDFLMLTESWLRDGDCVPLIESSPPNFSFFTKPRPSGRGGGLAILYNNNFNCTSATFGDFKSFESLYFYITGLSKVLCILIYRPPKSTSGFIEEFAELLSLVMPTHDKVIIAGDFNIHVCCPDNLLAREFLNNIDSFNLDQAITGSTHIKGHTLDIILTCGISVPNVSCMNFIMSDHKCILFSSIFFESKANFIYSRVFNSSTAANFGNVFSAPLVLNSDANSILSNFNSTTARILDQIAPFRLRKVQNKNLPWMTDSIRNSKRICRRAERKWKASKSSVDLETLKNHMNNFNHQMKKARSDYFSQLINTNRNNPRVLFKVINQLSEAPHTSNLPTSPVICEQFANHFTNKISNIRSQISITKSLSPPFLPTPPARPTVIFEDFQSISPNTLSEIVYKMKPSHCSLDIMPVRFFKEIYGSVSSHILFLMNTSLSTGTVPDDFKAAMIQPLLKKPSLDPSCFEHYRPITKLPFLAKILEKLVVEQVISFLNKNKLFETLQSGFKANHSTETALLRVMNDLLMAADSGKISILVLLDLSAAFDTVDHSILLQRLKSWVGFSGTVFNWFYSYLSDRFFNVFIGNSCSSKVKMTCGVPQGSVLGPLLFSIYMLPLGEIIRQHNLNFHFYADDTQLYLSFKPGDLGLLNNLNSCIADIKTWMAQNFLQLNMDKTDVIIFGSVEARHGVASKLESLSNNVSSSCRNLGVIFDTDLNLETHVKSVVKSCFWQLHRLYRITPLLSKKCLEMVIHGFIFSRLDYCNALYTCLSQQSVYQLQLVQNAAARLITGTRMRDHITPVLASLHWLPVRFRIDFKMLLIAFKALCGLAPKYIADLFTPYVPGRNLRSLAKGLLTIPPSRLKTRGDRAFAVRAPTLWNSLPEEIRLAGSLPVFKSLLKTYLYRRAFNDFIGS</sequence>
<dbReference type="GO" id="GO:0003824">
    <property type="term" value="F:catalytic activity"/>
    <property type="evidence" value="ECO:0007669"/>
    <property type="project" value="InterPro"/>
</dbReference>
<dbReference type="PANTHER" id="PTHR33332">
    <property type="entry name" value="REVERSE TRANSCRIPTASE DOMAIN-CONTAINING PROTEIN"/>
    <property type="match status" value="1"/>
</dbReference>
<dbReference type="SUPFAM" id="SSF56219">
    <property type="entry name" value="DNase I-like"/>
    <property type="match status" value="1"/>
</dbReference>
<dbReference type="CDD" id="cd01650">
    <property type="entry name" value="RT_nLTR_like"/>
    <property type="match status" value="1"/>
</dbReference>
<dbReference type="InterPro" id="IPR036691">
    <property type="entry name" value="Endo/exonu/phosph_ase_sf"/>
</dbReference>